<dbReference type="Gene3D" id="1.20.1070.10">
    <property type="entry name" value="Rhodopsin 7-helix transmembrane proteins"/>
    <property type="match status" value="1"/>
</dbReference>
<feature type="transmembrane region" description="Helical" evidence="5">
    <location>
        <begin position="134"/>
        <end position="158"/>
    </location>
</feature>
<keyword evidence="3 5" id="KW-1133">Transmembrane helix</keyword>
<evidence type="ECO:0000256" key="4">
    <source>
        <dbReference type="ARBA" id="ARBA00023136"/>
    </source>
</evidence>
<evidence type="ECO:0000313" key="6">
    <source>
        <dbReference type="EMBL" id="KAK7443267.1"/>
    </source>
</evidence>
<protein>
    <recommendedName>
        <fullName evidence="8">Glucose receptor Git3 N-terminal domain-containing protein</fullName>
    </recommendedName>
</protein>
<feature type="transmembrane region" description="Helical" evidence="5">
    <location>
        <begin position="105"/>
        <end position="127"/>
    </location>
</feature>
<comment type="caution">
    <text evidence="6">The sequence shown here is derived from an EMBL/GenBank/DDBJ whole genome shotgun (WGS) entry which is preliminary data.</text>
</comment>
<evidence type="ECO:0008006" key="8">
    <source>
        <dbReference type="Google" id="ProtNLM"/>
    </source>
</evidence>
<dbReference type="PANTHER" id="PTHR23112">
    <property type="entry name" value="G PROTEIN-COUPLED RECEPTOR 157-RELATED"/>
    <property type="match status" value="1"/>
</dbReference>
<evidence type="ECO:0000256" key="2">
    <source>
        <dbReference type="ARBA" id="ARBA00022692"/>
    </source>
</evidence>
<sequence length="416" mass="46900">MVMVNSRQAVGNGMMMYDYGKGERAGVIVLVVAGLLSITAVLYLILVKTPRPSTYRRTHLFGYLLSMLLANLLQSTGTVMNLRWIMENRVILDLFCTYQGAIKQAGNVSTAVWSFAIAVHLFNMLFLRSKFTQIGFWITLILGWGLVVTVVLIGPAALEHLDRGPYFGISGPWCWITEKYPKERILLEYFLEFLSAVVSIILYTFIILRVRGNMFKSDGRWHLRFVPREESWKLSFERDLIDSCMLKVSQSMVWFPVAYTIILIPITITRFSGFSGAEIPFGATIFGALIFNLTGFVNVVLLLITKRLFPDMDTIPELSTQRSKHLSVFQRGGITPFTLTRSDTAERYERERQATASIRQTGTSSNRSSVCATTDIGDMNRNSLVSISSGQSQLGLISENESKSPVYYLSFTKETI</sequence>
<feature type="transmembrane region" description="Helical" evidence="5">
    <location>
        <begin position="253"/>
        <end position="273"/>
    </location>
</feature>
<keyword evidence="2 5" id="KW-0812">Transmembrane</keyword>
<dbReference type="EMBL" id="JBANRG010000055">
    <property type="protein sequence ID" value="KAK7443267.1"/>
    <property type="molecule type" value="Genomic_DNA"/>
</dbReference>
<feature type="transmembrane region" description="Helical" evidence="5">
    <location>
        <begin position="60"/>
        <end position="85"/>
    </location>
</feature>
<name>A0ABR1IWQ6_9AGAR</name>
<reference evidence="6 7" key="1">
    <citation type="submission" date="2024-01" db="EMBL/GenBank/DDBJ databases">
        <title>A draft genome for the cacao thread blight pathogen Marasmiellus scandens.</title>
        <authorList>
            <person name="Baruah I.K."/>
            <person name="Leung J."/>
            <person name="Bukari Y."/>
            <person name="Amoako-Attah I."/>
            <person name="Meinhardt L.W."/>
            <person name="Bailey B.A."/>
            <person name="Cohen S.P."/>
        </authorList>
    </citation>
    <scope>NUCLEOTIDE SEQUENCE [LARGE SCALE GENOMIC DNA]</scope>
    <source>
        <strain evidence="6 7">GH-19</strain>
    </source>
</reference>
<dbReference type="SUPFAM" id="SSF81321">
    <property type="entry name" value="Family A G protein-coupled receptor-like"/>
    <property type="match status" value="1"/>
</dbReference>
<gene>
    <name evidence="6" type="ORF">VKT23_015864</name>
</gene>
<evidence type="ECO:0000256" key="5">
    <source>
        <dbReference type="SAM" id="Phobius"/>
    </source>
</evidence>
<evidence type="ECO:0000313" key="7">
    <source>
        <dbReference type="Proteomes" id="UP001498398"/>
    </source>
</evidence>
<keyword evidence="7" id="KW-1185">Reference proteome</keyword>
<dbReference type="PANTHER" id="PTHR23112:SF37">
    <property type="entry name" value="G PROTEIN-COUPLED RECEPTOR GPR1"/>
    <property type="match status" value="1"/>
</dbReference>
<dbReference type="Proteomes" id="UP001498398">
    <property type="component" value="Unassembled WGS sequence"/>
</dbReference>
<organism evidence="6 7">
    <name type="scientific">Marasmiellus scandens</name>
    <dbReference type="NCBI Taxonomy" id="2682957"/>
    <lineage>
        <taxon>Eukaryota</taxon>
        <taxon>Fungi</taxon>
        <taxon>Dikarya</taxon>
        <taxon>Basidiomycota</taxon>
        <taxon>Agaricomycotina</taxon>
        <taxon>Agaricomycetes</taxon>
        <taxon>Agaricomycetidae</taxon>
        <taxon>Agaricales</taxon>
        <taxon>Marasmiineae</taxon>
        <taxon>Omphalotaceae</taxon>
        <taxon>Marasmiellus</taxon>
    </lineage>
</organism>
<evidence type="ECO:0000256" key="3">
    <source>
        <dbReference type="ARBA" id="ARBA00022989"/>
    </source>
</evidence>
<keyword evidence="4 5" id="KW-0472">Membrane</keyword>
<proteinExistence type="predicted"/>
<feature type="transmembrane region" description="Helical" evidence="5">
    <location>
        <begin position="279"/>
        <end position="304"/>
    </location>
</feature>
<feature type="transmembrane region" description="Helical" evidence="5">
    <location>
        <begin position="25"/>
        <end position="48"/>
    </location>
</feature>
<comment type="subcellular location">
    <subcellularLocation>
        <location evidence="1">Membrane</location>
        <topology evidence="1">Multi-pass membrane protein</topology>
    </subcellularLocation>
</comment>
<accession>A0ABR1IWQ6</accession>
<feature type="transmembrane region" description="Helical" evidence="5">
    <location>
        <begin position="189"/>
        <end position="210"/>
    </location>
</feature>
<evidence type="ECO:0000256" key="1">
    <source>
        <dbReference type="ARBA" id="ARBA00004141"/>
    </source>
</evidence>